<evidence type="ECO:0000259" key="3">
    <source>
        <dbReference type="Pfam" id="PF14016"/>
    </source>
</evidence>
<accession>A0A1S6J2V6</accession>
<feature type="domain" description="DUF4232" evidence="3">
    <location>
        <begin position="83"/>
        <end position="211"/>
    </location>
</feature>
<dbReference type="KEGG" id="spac:B1H29_03295"/>
<gene>
    <name evidence="4" type="ORF">B1H29_03295</name>
</gene>
<feature type="region of interest" description="Disordered" evidence="1">
    <location>
        <begin position="197"/>
        <end position="218"/>
    </location>
</feature>
<dbReference type="EMBL" id="CP019724">
    <property type="protein sequence ID" value="AQS66085.1"/>
    <property type="molecule type" value="Genomic_DNA"/>
</dbReference>
<protein>
    <recommendedName>
        <fullName evidence="3">DUF4232 domain-containing protein</fullName>
    </recommendedName>
</protein>
<name>A0A1S6J2V6_9ACTN</name>
<sequence length="218" mass="21771">MPNTSQPVHRTALVASAVALLGLLSACGSESSTSSAPQPTKAPRSTGPDTGTVTRTATAPAVTTAPSDTAGSASASARTDGRCHTSELRAAVGRVDPGAGQRNFPVVLTNTSDRTCTLYGYPGAAFVDASGSQLGPDPERAPSSPRTVTLTAGESAWAGLSFSSPQISGARTATPAALLVTPPDEHDPLKVKWTAGEVPVGGHESSVSVTALEPGTGP</sequence>
<feature type="chain" id="PRO_5038882315" description="DUF4232 domain-containing protein" evidence="2">
    <location>
        <begin position="29"/>
        <end position="218"/>
    </location>
</feature>
<keyword evidence="5" id="KW-1185">Reference proteome</keyword>
<dbReference type="RefSeq" id="WP_055421203.1">
    <property type="nucleotide sequence ID" value="NZ_CP019724.1"/>
</dbReference>
<dbReference type="Pfam" id="PF14016">
    <property type="entry name" value="DUF4232"/>
    <property type="match status" value="1"/>
</dbReference>
<keyword evidence="2" id="KW-0732">Signal</keyword>
<evidence type="ECO:0000256" key="1">
    <source>
        <dbReference type="SAM" id="MobiDB-lite"/>
    </source>
</evidence>
<organism evidence="4 5">
    <name type="scientific">Streptomyces pactum</name>
    <dbReference type="NCBI Taxonomy" id="68249"/>
    <lineage>
        <taxon>Bacteria</taxon>
        <taxon>Bacillati</taxon>
        <taxon>Actinomycetota</taxon>
        <taxon>Actinomycetes</taxon>
        <taxon>Kitasatosporales</taxon>
        <taxon>Streptomycetaceae</taxon>
        <taxon>Streptomyces</taxon>
    </lineage>
</organism>
<dbReference type="Proteomes" id="UP000189443">
    <property type="component" value="Chromosome"/>
</dbReference>
<reference evidence="4 5" key="1">
    <citation type="submission" date="2017-02" db="EMBL/GenBank/DDBJ databases">
        <title>Streptomyces pactum ACT12 Genome sequencing and assembly.</title>
        <authorList>
            <person name="Xue Q."/>
            <person name="Yan X."/>
            <person name="Jia L."/>
            <person name="Yan H."/>
        </authorList>
    </citation>
    <scope>NUCLEOTIDE SEQUENCE [LARGE SCALE GENOMIC DNA]</scope>
    <source>
        <strain evidence="4 5">ACT12</strain>
    </source>
</reference>
<proteinExistence type="predicted"/>
<dbReference type="AlphaFoldDB" id="A0A1S6J2V6"/>
<dbReference type="InterPro" id="IPR025326">
    <property type="entry name" value="DUF4232"/>
</dbReference>
<feature type="compositionally biased region" description="Low complexity" evidence="1">
    <location>
        <begin position="45"/>
        <end position="70"/>
    </location>
</feature>
<evidence type="ECO:0000313" key="4">
    <source>
        <dbReference type="EMBL" id="AQS66085.1"/>
    </source>
</evidence>
<feature type="region of interest" description="Disordered" evidence="1">
    <location>
        <begin position="28"/>
        <end position="84"/>
    </location>
</feature>
<dbReference type="STRING" id="68249.BC342_32635"/>
<evidence type="ECO:0000313" key="5">
    <source>
        <dbReference type="Proteomes" id="UP000189443"/>
    </source>
</evidence>
<evidence type="ECO:0000256" key="2">
    <source>
        <dbReference type="SAM" id="SignalP"/>
    </source>
</evidence>
<dbReference type="OrthoDB" id="485007at2"/>
<feature type="signal peptide" evidence="2">
    <location>
        <begin position="1"/>
        <end position="28"/>
    </location>
</feature>